<accession>A0A8W8M4X3</accession>
<proteinExistence type="predicted"/>
<evidence type="ECO:0000256" key="1">
    <source>
        <dbReference type="SAM" id="Phobius"/>
    </source>
</evidence>
<dbReference type="AlphaFoldDB" id="A0A8W8M4X3"/>
<keyword evidence="3" id="KW-1185">Reference proteome</keyword>
<dbReference type="EnsemblMetazoa" id="G31740.1">
    <property type="protein sequence ID" value="G31740.1:cds"/>
    <property type="gene ID" value="G31740"/>
</dbReference>
<feature type="transmembrane region" description="Helical" evidence="1">
    <location>
        <begin position="118"/>
        <end position="145"/>
    </location>
</feature>
<keyword evidence="1" id="KW-1133">Transmembrane helix</keyword>
<sequence>MAQKTSGNVDACPVTKEIWEAREEAKKGDCGGQSVYHCLADKEGRKWERCVEKTRIKQGNCPIFRSDGFIDWKPCNISASTCPNSSFLSNEVYKHVYCFGNNSFHIPKNEKHKKAEGVNAGLVIGIVFLVLVIVGIIAAGIISFWKRRSGRNTQDDREQLELLNESVIGGSDETVKEAISTGIQLLLRTKVKSMVVLGKFGSGVYSTSCSISERFRELKLNKWEILNCRYTEIPDTVNEKTIVFVYGWFGIWNDDLCSVDKAKTACQSLIRILNETTKVKFIIGMRSDLYMKYHGVLKVDDFQRHLFENEITLDSANTTEDAKFAYFYENMRKKCQKDECVFQNMTCEMIQTGKDNAVGMFLKLNLMERYHDQIHDYKGEWDISMAIRDHFISLENDETKRYVYAWIVYICFIGHFKQTGQYDTELVEKIGFEIDTSSFNENDKDLCVYFKMRNSYSENNVYPSDKQYVFWHPFIYICAFKFLFEKYPELVMKYCNVDAILQLVRPKEAQISYFEVTADEHCVNLFNERIHDLNLAERYMDNPLIKSRTCGTKRESQELQ</sequence>
<keyword evidence="1" id="KW-0812">Transmembrane</keyword>
<evidence type="ECO:0000313" key="2">
    <source>
        <dbReference type="EnsemblMetazoa" id="G31740.1:cds"/>
    </source>
</evidence>
<evidence type="ECO:0000313" key="3">
    <source>
        <dbReference type="Proteomes" id="UP000005408"/>
    </source>
</evidence>
<dbReference type="Proteomes" id="UP000005408">
    <property type="component" value="Unassembled WGS sequence"/>
</dbReference>
<keyword evidence="1" id="KW-0472">Membrane</keyword>
<protein>
    <submittedName>
        <fullName evidence="2">Uncharacterized protein</fullName>
    </submittedName>
</protein>
<name>A0A8W8M4X3_MAGGI</name>
<reference evidence="2" key="1">
    <citation type="submission" date="2022-08" db="UniProtKB">
        <authorList>
            <consortium name="EnsemblMetazoa"/>
        </authorList>
    </citation>
    <scope>IDENTIFICATION</scope>
    <source>
        <strain evidence="2">05x7-T-G4-1.051#20</strain>
    </source>
</reference>
<organism evidence="2 3">
    <name type="scientific">Magallana gigas</name>
    <name type="common">Pacific oyster</name>
    <name type="synonym">Crassostrea gigas</name>
    <dbReference type="NCBI Taxonomy" id="29159"/>
    <lineage>
        <taxon>Eukaryota</taxon>
        <taxon>Metazoa</taxon>
        <taxon>Spiralia</taxon>
        <taxon>Lophotrochozoa</taxon>
        <taxon>Mollusca</taxon>
        <taxon>Bivalvia</taxon>
        <taxon>Autobranchia</taxon>
        <taxon>Pteriomorphia</taxon>
        <taxon>Ostreida</taxon>
        <taxon>Ostreoidea</taxon>
        <taxon>Ostreidae</taxon>
        <taxon>Magallana</taxon>
    </lineage>
</organism>